<dbReference type="GO" id="GO:0005509">
    <property type="term" value="F:calcium ion binding"/>
    <property type="evidence" value="ECO:0007669"/>
    <property type="project" value="InterPro"/>
</dbReference>
<dbReference type="InterPro" id="IPR037177">
    <property type="entry name" value="DLC_sf"/>
</dbReference>
<dbReference type="Pfam" id="PF01221">
    <property type="entry name" value="Dynein_light"/>
    <property type="match status" value="1"/>
</dbReference>
<evidence type="ECO:0000313" key="3">
    <source>
        <dbReference type="EMBL" id="TPP56296.1"/>
    </source>
</evidence>
<dbReference type="InterPro" id="IPR011992">
    <property type="entry name" value="EF-hand-dom_pair"/>
</dbReference>
<dbReference type="Proteomes" id="UP000316759">
    <property type="component" value="Unassembled WGS sequence"/>
</dbReference>
<dbReference type="InterPro" id="IPR001372">
    <property type="entry name" value="Dynein_light_chain_typ-1/2"/>
</dbReference>
<protein>
    <recommendedName>
        <fullName evidence="2">EF-hand domain-containing protein</fullName>
    </recommendedName>
</protein>
<name>A0A504Y6T7_FASGI</name>
<gene>
    <name evidence="3" type="ORF">FGIG_00355</name>
</gene>
<dbReference type="PROSITE" id="PS00018">
    <property type="entry name" value="EF_HAND_1"/>
    <property type="match status" value="1"/>
</dbReference>
<keyword evidence="4" id="KW-1185">Reference proteome</keyword>
<dbReference type="SMART" id="SM01375">
    <property type="entry name" value="Dynein_light"/>
    <property type="match status" value="1"/>
</dbReference>
<keyword evidence="1" id="KW-0106">Calcium</keyword>
<proteinExistence type="predicted"/>
<organism evidence="3 4">
    <name type="scientific">Fasciola gigantica</name>
    <name type="common">Giant liver fluke</name>
    <dbReference type="NCBI Taxonomy" id="46835"/>
    <lineage>
        <taxon>Eukaryota</taxon>
        <taxon>Metazoa</taxon>
        <taxon>Spiralia</taxon>
        <taxon>Lophotrochozoa</taxon>
        <taxon>Platyhelminthes</taxon>
        <taxon>Trematoda</taxon>
        <taxon>Digenea</taxon>
        <taxon>Plagiorchiida</taxon>
        <taxon>Echinostomata</taxon>
        <taxon>Echinostomatoidea</taxon>
        <taxon>Fasciolidae</taxon>
        <taxon>Fasciola</taxon>
    </lineage>
</organism>
<comment type="caution">
    <text evidence="3">The sequence shown here is derived from an EMBL/GenBank/DDBJ whole genome shotgun (WGS) entry which is preliminary data.</text>
</comment>
<dbReference type="GO" id="GO:0007017">
    <property type="term" value="P:microtubule-based process"/>
    <property type="evidence" value="ECO:0007669"/>
    <property type="project" value="InterPro"/>
</dbReference>
<dbReference type="InterPro" id="IPR018247">
    <property type="entry name" value="EF_Hand_1_Ca_BS"/>
</dbReference>
<evidence type="ECO:0000256" key="1">
    <source>
        <dbReference type="ARBA" id="ARBA00022837"/>
    </source>
</evidence>
<dbReference type="SUPFAM" id="SSF54648">
    <property type="entry name" value="DLC"/>
    <property type="match status" value="1"/>
</dbReference>
<dbReference type="EMBL" id="SUNJ01014694">
    <property type="protein sequence ID" value="TPP56296.1"/>
    <property type="molecule type" value="Genomic_DNA"/>
</dbReference>
<dbReference type="AlphaFoldDB" id="A0A504Y6T7"/>
<dbReference type="Pfam" id="PF13499">
    <property type="entry name" value="EF-hand_7"/>
    <property type="match status" value="1"/>
</dbReference>
<dbReference type="Gene3D" id="1.10.238.10">
    <property type="entry name" value="EF-hand"/>
    <property type="match status" value="1"/>
</dbReference>
<sequence length="171" mass="20038">MDTFVDVFLHVDRNQSGTITLEELEQYADENHLDPVMISQWMNLFDPENTGQITLAKFCEELGLEQAKVKEKWPQNPQLDEEVQVILDQMPANNRSMLVQEARRLSKMITSEDRTSLTQQLKLFADEHFGGSWQVAIVQGAYWVTFNHLPDNSFHFHMNGYSYLFWRCSDY</sequence>
<dbReference type="InterPro" id="IPR002048">
    <property type="entry name" value="EF_hand_dom"/>
</dbReference>
<dbReference type="STRING" id="46835.A0A504Y6T7"/>
<evidence type="ECO:0000313" key="4">
    <source>
        <dbReference type="Proteomes" id="UP000316759"/>
    </source>
</evidence>
<dbReference type="GO" id="GO:0030286">
    <property type="term" value="C:dynein complex"/>
    <property type="evidence" value="ECO:0007669"/>
    <property type="project" value="InterPro"/>
</dbReference>
<accession>A0A504Y6T7</accession>
<dbReference type="SUPFAM" id="SSF47473">
    <property type="entry name" value="EF-hand"/>
    <property type="match status" value="1"/>
</dbReference>
<dbReference type="PROSITE" id="PS50222">
    <property type="entry name" value="EF_HAND_2"/>
    <property type="match status" value="1"/>
</dbReference>
<dbReference type="Gene3D" id="3.30.740.10">
    <property type="entry name" value="Protein Inhibitor Of Neuronal Nitric Oxide Synthase"/>
    <property type="match status" value="1"/>
</dbReference>
<reference evidence="3 4" key="1">
    <citation type="submission" date="2019-04" db="EMBL/GenBank/DDBJ databases">
        <title>Annotation for the trematode Fasciola gigantica.</title>
        <authorList>
            <person name="Choi Y.-J."/>
        </authorList>
    </citation>
    <scope>NUCLEOTIDE SEQUENCE [LARGE SCALE GENOMIC DNA]</scope>
    <source>
        <strain evidence="3">Uganda_cow_1</strain>
    </source>
</reference>
<feature type="domain" description="EF-hand" evidence="2">
    <location>
        <begin position="1"/>
        <end position="34"/>
    </location>
</feature>
<evidence type="ECO:0000259" key="2">
    <source>
        <dbReference type="PROSITE" id="PS50222"/>
    </source>
</evidence>
<dbReference type="CDD" id="cd21454">
    <property type="entry name" value="DLC-like_TAL"/>
    <property type="match status" value="1"/>
</dbReference>
<dbReference type="OrthoDB" id="6224172at2759"/>